<dbReference type="InterPro" id="IPR012338">
    <property type="entry name" value="Beta-lactam/transpept-like"/>
</dbReference>
<dbReference type="RefSeq" id="WP_378019089.1">
    <property type="nucleotide sequence ID" value="NZ_JBHSKG010000001.1"/>
</dbReference>
<dbReference type="PANTHER" id="PTHR32282:SF34">
    <property type="entry name" value="PENICILLIN-BINDING PROTEIN 1A"/>
    <property type="match status" value="1"/>
</dbReference>
<dbReference type="InterPro" id="IPR023346">
    <property type="entry name" value="Lysozyme-like_dom_sf"/>
</dbReference>
<evidence type="ECO:0000256" key="9">
    <source>
        <dbReference type="SAM" id="MobiDB-lite"/>
    </source>
</evidence>
<evidence type="ECO:0000256" key="8">
    <source>
        <dbReference type="ARBA" id="ARBA00049902"/>
    </source>
</evidence>
<gene>
    <name evidence="13" type="ORF">ACFPK1_01350</name>
</gene>
<dbReference type="SUPFAM" id="SSF56601">
    <property type="entry name" value="beta-lactamase/transpeptidase-like"/>
    <property type="match status" value="1"/>
</dbReference>
<feature type="transmembrane region" description="Helical" evidence="10">
    <location>
        <begin position="128"/>
        <end position="151"/>
    </location>
</feature>
<feature type="region of interest" description="Disordered" evidence="9">
    <location>
        <begin position="723"/>
        <end position="847"/>
    </location>
</feature>
<proteinExistence type="predicted"/>
<dbReference type="Proteomes" id="UP001596175">
    <property type="component" value="Unassembled WGS sequence"/>
</dbReference>
<dbReference type="PANTHER" id="PTHR32282">
    <property type="entry name" value="BINDING PROTEIN TRANSPEPTIDASE, PUTATIVE-RELATED"/>
    <property type="match status" value="1"/>
</dbReference>
<keyword evidence="10" id="KW-0812">Transmembrane</keyword>
<accession>A0ABV9Z5Q7</accession>
<dbReference type="GO" id="GO:0016757">
    <property type="term" value="F:glycosyltransferase activity"/>
    <property type="evidence" value="ECO:0007669"/>
    <property type="project" value="UniProtKB-KW"/>
</dbReference>
<evidence type="ECO:0000313" key="14">
    <source>
        <dbReference type="Proteomes" id="UP001596175"/>
    </source>
</evidence>
<evidence type="ECO:0000256" key="3">
    <source>
        <dbReference type="ARBA" id="ARBA00022676"/>
    </source>
</evidence>
<evidence type="ECO:0000256" key="4">
    <source>
        <dbReference type="ARBA" id="ARBA00022679"/>
    </source>
</evidence>
<comment type="caution">
    <text evidence="13">The sequence shown here is derived from an EMBL/GenBank/DDBJ whole genome shotgun (WGS) entry which is preliminary data.</text>
</comment>
<evidence type="ECO:0000313" key="13">
    <source>
        <dbReference type="EMBL" id="MFC5136863.1"/>
    </source>
</evidence>
<dbReference type="Gene3D" id="3.40.710.10">
    <property type="entry name" value="DD-peptidase/beta-lactamase superfamily"/>
    <property type="match status" value="1"/>
</dbReference>
<feature type="compositionally biased region" description="Pro residues" evidence="9">
    <location>
        <begin position="731"/>
        <end position="744"/>
    </location>
</feature>
<evidence type="ECO:0000256" key="6">
    <source>
        <dbReference type="ARBA" id="ARBA00023268"/>
    </source>
</evidence>
<feature type="region of interest" description="Disordered" evidence="9">
    <location>
        <begin position="1"/>
        <end position="120"/>
    </location>
</feature>
<evidence type="ECO:0000256" key="7">
    <source>
        <dbReference type="ARBA" id="ARBA00034000"/>
    </source>
</evidence>
<dbReference type="InterPro" id="IPR001460">
    <property type="entry name" value="PCN-bd_Tpept"/>
</dbReference>
<sequence>MPPSQNPTHHAPVDAPTVAHGAAVDAPARRSAVGTVTPPEGRESAREPRLLTHDSGPPRNGTATRAMAPTAAATSRMGAGGLSGTAVAPARTRPGGDDGGDEPPRGRSRPTDRGPDPRKRRNRRLRRIAYVLLGLILLGPVLAFAVGWIFFRVPTPDDATNNQLATISYANGSSLASLVPEQGNRIKVPITQVPLHVQQSVLSAEDRSFYSNLGFDPVGILRAVWLQATGGSGGGSTITQQYVKNTLVGDEYSIWRKYREVVIAAKISQEQSKEEILGNYLNTIYFGRGAYGIQAASQAYFGKDVSQLSVSEGAMLAGLIQSPSRWDPAVDRGMSEQRWNFVLDGMVSQNWLPAAERAGQVFPAAIPPQPRRSGIPDNDRGHIVSAVRSELNSYGITEQQVNQEGLQVTTTIDPDLQDDAVRSVERRLRGQPQNLRTSLVSVDPRTGAIVAYYGGEDGSGFDYAQAQRQPGSSFKPFVLLAGLQRSPSPIGLGTTFDGSSPQTIAGTEVENNEGENCANCDLRTAMTQSINTVFYQLGVQVGPQRVADAAHQAGISADLPNPSGGISLGDREVRPGDMAAAYATFAADGVYHRPHLVSRVTTADGRVLFDAGAPAGEQRMSQQLARNVTESMLQVADHSGIALGGGRPVGAKTGTVQSSVDGQNNDAWTVGFTPSISTAVWVGTDDNTPIKTRDGRPIYGRGVPGQIWQGYMNDALQGDPVEQFSDFRPIGAPPQTTPTAPPDQAPCVEGQPCPPEDQQGGDQGQGGGDQGGGDQGQGGGGDQGQGGGGDQGGGGGGDQGQGGGGDGGAGGGGGGGGDGGGGDGGAGGGGGGGGGGDGGGGGGLFGG</sequence>
<feature type="domain" description="Glycosyl transferase family 51" evidence="12">
    <location>
        <begin position="174"/>
        <end position="346"/>
    </location>
</feature>
<keyword evidence="3 13" id="KW-0328">Glycosyltransferase</keyword>
<dbReference type="InterPro" id="IPR050396">
    <property type="entry name" value="Glycosyltr_51/Transpeptidase"/>
</dbReference>
<dbReference type="InterPro" id="IPR001264">
    <property type="entry name" value="Glyco_trans_51"/>
</dbReference>
<comment type="catalytic activity">
    <reaction evidence="7">
        <text>Preferential cleavage: (Ac)2-L-Lys-D-Ala-|-D-Ala. Also transpeptidation of peptidyl-alanyl moieties that are N-acyl substituents of D-alanine.</text>
        <dbReference type="EC" id="3.4.16.4"/>
    </reaction>
</comment>
<evidence type="ECO:0000256" key="1">
    <source>
        <dbReference type="ARBA" id="ARBA00022645"/>
    </source>
</evidence>
<evidence type="ECO:0000259" key="12">
    <source>
        <dbReference type="Pfam" id="PF00912"/>
    </source>
</evidence>
<feature type="compositionally biased region" description="Gly residues" evidence="9">
    <location>
        <begin position="761"/>
        <end position="847"/>
    </location>
</feature>
<feature type="compositionally biased region" description="Low complexity" evidence="9">
    <location>
        <begin position="62"/>
        <end position="74"/>
    </location>
</feature>
<evidence type="ECO:0000259" key="11">
    <source>
        <dbReference type="Pfam" id="PF00905"/>
    </source>
</evidence>
<dbReference type="InterPro" id="IPR036950">
    <property type="entry name" value="PBP_transglycosylase"/>
</dbReference>
<dbReference type="EMBL" id="JBHSKG010000001">
    <property type="protein sequence ID" value="MFC5136863.1"/>
    <property type="molecule type" value="Genomic_DNA"/>
</dbReference>
<keyword evidence="14" id="KW-1185">Reference proteome</keyword>
<keyword evidence="2" id="KW-0645">Protease</keyword>
<feature type="compositionally biased region" description="Basic and acidic residues" evidence="9">
    <location>
        <begin position="102"/>
        <end position="117"/>
    </location>
</feature>
<feature type="compositionally biased region" description="Basic and acidic residues" evidence="9">
    <location>
        <begin position="40"/>
        <end position="52"/>
    </location>
</feature>
<keyword evidence="6" id="KW-0511">Multifunctional enzyme</keyword>
<comment type="catalytic activity">
    <reaction evidence="8">
        <text>[GlcNAc-(1-&gt;4)-Mur2Ac(oyl-L-Ala-gamma-D-Glu-L-Lys-D-Ala-D-Ala)](n)-di-trans,octa-cis-undecaprenyl diphosphate + beta-D-GlcNAc-(1-&gt;4)-Mur2Ac(oyl-L-Ala-gamma-D-Glu-L-Lys-D-Ala-D-Ala)-di-trans,octa-cis-undecaprenyl diphosphate = [GlcNAc-(1-&gt;4)-Mur2Ac(oyl-L-Ala-gamma-D-Glu-L-Lys-D-Ala-D-Ala)](n+1)-di-trans,octa-cis-undecaprenyl diphosphate + di-trans,octa-cis-undecaprenyl diphosphate + H(+)</text>
        <dbReference type="Rhea" id="RHEA:23708"/>
        <dbReference type="Rhea" id="RHEA-COMP:9602"/>
        <dbReference type="Rhea" id="RHEA-COMP:9603"/>
        <dbReference type="ChEBI" id="CHEBI:15378"/>
        <dbReference type="ChEBI" id="CHEBI:58405"/>
        <dbReference type="ChEBI" id="CHEBI:60033"/>
        <dbReference type="ChEBI" id="CHEBI:78435"/>
        <dbReference type="EC" id="2.4.99.28"/>
    </reaction>
</comment>
<dbReference type="SUPFAM" id="SSF53955">
    <property type="entry name" value="Lysozyme-like"/>
    <property type="match status" value="1"/>
</dbReference>
<keyword evidence="1" id="KW-0121">Carboxypeptidase</keyword>
<dbReference type="Pfam" id="PF00905">
    <property type="entry name" value="Transpeptidase"/>
    <property type="match status" value="1"/>
</dbReference>
<evidence type="ECO:0000256" key="10">
    <source>
        <dbReference type="SAM" id="Phobius"/>
    </source>
</evidence>
<keyword evidence="5" id="KW-0378">Hydrolase</keyword>
<name>A0ABV9Z5Q7_9PSEU</name>
<dbReference type="Pfam" id="PF00912">
    <property type="entry name" value="Transgly"/>
    <property type="match status" value="1"/>
</dbReference>
<dbReference type="Gene3D" id="1.10.3810.10">
    <property type="entry name" value="Biosynthetic peptidoglycan transglycosylase-like"/>
    <property type="match status" value="1"/>
</dbReference>
<protein>
    <submittedName>
        <fullName evidence="13">Transglycosylase domain-containing protein</fullName>
        <ecNumber evidence="13">2.4.-.-</ecNumber>
    </submittedName>
</protein>
<keyword evidence="4 13" id="KW-0808">Transferase</keyword>
<organism evidence="13 14">
    <name type="scientific">Actinomycetospora rhizophila</name>
    <dbReference type="NCBI Taxonomy" id="1416876"/>
    <lineage>
        <taxon>Bacteria</taxon>
        <taxon>Bacillati</taxon>
        <taxon>Actinomycetota</taxon>
        <taxon>Actinomycetes</taxon>
        <taxon>Pseudonocardiales</taxon>
        <taxon>Pseudonocardiaceae</taxon>
        <taxon>Actinomycetospora</taxon>
    </lineage>
</organism>
<feature type="domain" description="Penicillin-binding protein transpeptidase" evidence="11">
    <location>
        <begin position="438"/>
        <end position="682"/>
    </location>
</feature>
<keyword evidence="10" id="KW-0472">Membrane</keyword>
<evidence type="ECO:0000256" key="5">
    <source>
        <dbReference type="ARBA" id="ARBA00022801"/>
    </source>
</evidence>
<reference evidence="14" key="1">
    <citation type="journal article" date="2019" name="Int. J. Syst. Evol. Microbiol.">
        <title>The Global Catalogue of Microorganisms (GCM) 10K type strain sequencing project: providing services to taxonomists for standard genome sequencing and annotation.</title>
        <authorList>
            <consortium name="The Broad Institute Genomics Platform"/>
            <consortium name="The Broad Institute Genome Sequencing Center for Infectious Disease"/>
            <person name="Wu L."/>
            <person name="Ma J."/>
        </authorList>
    </citation>
    <scope>NUCLEOTIDE SEQUENCE [LARGE SCALE GENOMIC DNA]</scope>
    <source>
        <strain evidence="14">XZYJ18</strain>
    </source>
</reference>
<keyword evidence="10" id="KW-1133">Transmembrane helix</keyword>
<evidence type="ECO:0000256" key="2">
    <source>
        <dbReference type="ARBA" id="ARBA00022670"/>
    </source>
</evidence>
<dbReference type="EC" id="2.4.-.-" evidence="13"/>